<name>A0A3N2PZC2_SODAK</name>
<dbReference type="GeneID" id="39582567"/>
<evidence type="ECO:0000313" key="1">
    <source>
        <dbReference type="EMBL" id="ROT39873.1"/>
    </source>
</evidence>
<protein>
    <submittedName>
        <fullName evidence="1">Uncharacterized protein</fullName>
    </submittedName>
</protein>
<dbReference type="Proteomes" id="UP000272025">
    <property type="component" value="Unassembled WGS sequence"/>
</dbReference>
<organism evidence="1 2">
    <name type="scientific">Sodiomyces alkalinus (strain CBS 110278 / VKM F-3762 / F11)</name>
    <name type="common">Alkaliphilic filamentous fungus</name>
    <dbReference type="NCBI Taxonomy" id="1314773"/>
    <lineage>
        <taxon>Eukaryota</taxon>
        <taxon>Fungi</taxon>
        <taxon>Dikarya</taxon>
        <taxon>Ascomycota</taxon>
        <taxon>Pezizomycotina</taxon>
        <taxon>Sordariomycetes</taxon>
        <taxon>Hypocreomycetidae</taxon>
        <taxon>Glomerellales</taxon>
        <taxon>Plectosphaerellaceae</taxon>
        <taxon>Sodiomyces</taxon>
    </lineage>
</organism>
<dbReference type="EMBL" id="ML119053">
    <property type="protein sequence ID" value="ROT39873.1"/>
    <property type="molecule type" value="Genomic_DNA"/>
</dbReference>
<evidence type="ECO:0000313" key="2">
    <source>
        <dbReference type="Proteomes" id="UP000272025"/>
    </source>
</evidence>
<dbReference type="RefSeq" id="XP_028467679.1">
    <property type="nucleotide sequence ID" value="XM_028614089.1"/>
</dbReference>
<gene>
    <name evidence="1" type="ORF">SODALDRAFT_358287</name>
</gene>
<keyword evidence="2" id="KW-1185">Reference proteome</keyword>
<sequence>MQLAFPIAKTGAHSKADEIDDCLVAKRLLLHNHIVNEVGTAYSVQRTDTSTKLPTPSSHTVPRLWTHQLVIFGRRGRVLKRIGRSSSAHPPMGRAMTLDLQPIFTPPDWLMTPAFQEFHNPSIDSTFGRCPCVSGFSLPWGRRIMPSLGILAHHDK</sequence>
<dbReference type="AlphaFoldDB" id="A0A3N2PZC2"/>
<reference evidence="1 2" key="1">
    <citation type="journal article" date="2018" name="Mol. Ecol.">
        <title>The obligate alkalophilic soda-lake fungus Sodiomyces alkalinus has shifted to a protein diet.</title>
        <authorList>
            <person name="Grum-Grzhimaylo A.A."/>
            <person name="Falkoski D.L."/>
            <person name="van den Heuvel J."/>
            <person name="Valero-Jimenez C.A."/>
            <person name="Min B."/>
            <person name="Choi I.G."/>
            <person name="Lipzen A."/>
            <person name="Daum C.G."/>
            <person name="Aanen D.K."/>
            <person name="Tsang A."/>
            <person name="Henrissat B."/>
            <person name="Bilanenko E.N."/>
            <person name="de Vries R.P."/>
            <person name="van Kan J.A.L."/>
            <person name="Grigoriev I.V."/>
            <person name="Debets A.J.M."/>
        </authorList>
    </citation>
    <scope>NUCLEOTIDE SEQUENCE [LARGE SCALE GENOMIC DNA]</scope>
    <source>
        <strain evidence="1 2">F11</strain>
    </source>
</reference>
<proteinExistence type="predicted"/>
<accession>A0A3N2PZC2</accession>